<dbReference type="EMBL" id="FOYS01000001">
    <property type="protein sequence ID" value="SFR34018.1"/>
    <property type="molecule type" value="Genomic_DNA"/>
</dbReference>
<dbReference type="PANTHER" id="PTHR17490">
    <property type="entry name" value="SUA5"/>
    <property type="match status" value="1"/>
</dbReference>
<dbReference type="InterPro" id="IPR050156">
    <property type="entry name" value="TC-AMP_synthase_SUA5"/>
</dbReference>
<accession>A0A1I6FVT9</accession>
<protein>
    <recommendedName>
        <fullName evidence="10">L-threonylcarbamoyladenylate synthase</fullName>
        <ecNumber evidence="3">2.7.7.87</ecNumber>
    </recommendedName>
    <alternativeName>
        <fullName evidence="10">L-threonylcarbamoyladenylate synthase</fullName>
    </alternativeName>
</protein>
<evidence type="ECO:0000256" key="11">
    <source>
        <dbReference type="ARBA" id="ARBA00048366"/>
    </source>
</evidence>
<evidence type="ECO:0000313" key="14">
    <source>
        <dbReference type="Proteomes" id="UP000243250"/>
    </source>
</evidence>
<dbReference type="GO" id="GO:0000049">
    <property type="term" value="F:tRNA binding"/>
    <property type="evidence" value="ECO:0007669"/>
    <property type="project" value="TreeGrafter"/>
</dbReference>
<evidence type="ECO:0000256" key="5">
    <source>
        <dbReference type="ARBA" id="ARBA00022679"/>
    </source>
</evidence>
<comment type="subcellular location">
    <subcellularLocation>
        <location evidence="1">Cytoplasm</location>
    </subcellularLocation>
</comment>
<feature type="domain" description="YrdC-like" evidence="12">
    <location>
        <begin position="5"/>
        <end position="188"/>
    </location>
</feature>
<evidence type="ECO:0000256" key="8">
    <source>
        <dbReference type="ARBA" id="ARBA00022741"/>
    </source>
</evidence>
<dbReference type="GO" id="GO:0061710">
    <property type="term" value="F:L-threonylcarbamoyladenylate synthase"/>
    <property type="evidence" value="ECO:0007669"/>
    <property type="project" value="UniProtKB-EC"/>
</dbReference>
<dbReference type="Gene3D" id="3.90.870.10">
    <property type="entry name" value="DHBP synthase"/>
    <property type="match status" value="1"/>
</dbReference>
<evidence type="ECO:0000256" key="6">
    <source>
        <dbReference type="ARBA" id="ARBA00022694"/>
    </source>
</evidence>
<dbReference type="STRING" id="555875.SAMN04488124_0393"/>
<evidence type="ECO:0000256" key="4">
    <source>
        <dbReference type="ARBA" id="ARBA00022490"/>
    </source>
</evidence>
<keyword evidence="5" id="KW-0808">Transferase</keyword>
<dbReference type="GO" id="GO:0008033">
    <property type="term" value="P:tRNA processing"/>
    <property type="evidence" value="ECO:0007669"/>
    <property type="project" value="UniProtKB-KW"/>
</dbReference>
<organism evidence="13 14">
    <name type="scientific">Halogeometricum limi</name>
    <dbReference type="NCBI Taxonomy" id="555875"/>
    <lineage>
        <taxon>Archaea</taxon>
        <taxon>Methanobacteriati</taxon>
        <taxon>Methanobacteriota</taxon>
        <taxon>Stenosarchaea group</taxon>
        <taxon>Halobacteria</taxon>
        <taxon>Halobacteriales</taxon>
        <taxon>Haloferacaceae</taxon>
        <taxon>Halogeometricum</taxon>
    </lineage>
</organism>
<evidence type="ECO:0000256" key="10">
    <source>
        <dbReference type="ARBA" id="ARBA00029774"/>
    </source>
</evidence>
<dbReference type="InterPro" id="IPR017945">
    <property type="entry name" value="DHBP_synth_RibB-like_a/b_dom"/>
</dbReference>
<dbReference type="InterPro" id="IPR006070">
    <property type="entry name" value="Sua5-like_dom"/>
</dbReference>
<keyword evidence="14" id="KW-1185">Reference proteome</keyword>
<dbReference type="OrthoDB" id="39992at2157"/>
<gene>
    <name evidence="13" type="ORF">SAMN04488124_0393</name>
</gene>
<keyword evidence="4" id="KW-0963">Cytoplasm</keyword>
<dbReference type="EC" id="2.7.7.87" evidence="3"/>
<evidence type="ECO:0000256" key="7">
    <source>
        <dbReference type="ARBA" id="ARBA00022695"/>
    </source>
</evidence>
<evidence type="ECO:0000256" key="1">
    <source>
        <dbReference type="ARBA" id="ARBA00004496"/>
    </source>
</evidence>
<dbReference type="AlphaFoldDB" id="A0A1I6FVT9"/>
<dbReference type="Proteomes" id="UP000243250">
    <property type="component" value="Unassembled WGS sequence"/>
</dbReference>
<evidence type="ECO:0000313" key="13">
    <source>
        <dbReference type="EMBL" id="SFR34018.1"/>
    </source>
</evidence>
<comment type="catalytic activity">
    <reaction evidence="11">
        <text>L-threonine + hydrogencarbonate + ATP = L-threonylcarbamoyladenylate + diphosphate + H2O</text>
        <dbReference type="Rhea" id="RHEA:36407"/>
        <dbReference type="ChEBI" id="CHEBI:15377"/>
        <dbReference type="ChEBI" id="CHEBI:17544"/>
        <dbReference type="ChEBI" id="CHEBI:30616"/>
        <dbReference type="ChEBI" id="CHEBI:33019"/>
        <dbReference type="ChEBI" id="CHEBI:57926"/>
        <dbReference type="ChEBI" id="CHEBI:73682"/>
        <dbReference type="EC" id="2.7.7.87"/>
    </reaction>
</comment>
<keyword evidence="6" id="KW-0819">tRNA processing</keyword>
<evidence type="ECO:0000256" key="3">
    <source>
        <dbReference type="ARBA" id="ARBA00012584"/>
    </source>
</evidence>
<dbReference type="PANTHER" id="PTHR17490:SF16">
    <property type="entry name" value="THREONYLCARBAMOYL-AMP SYNTHASE"/>
    <property type="match status" value="1"/>
</dbReference>
<dbReference type="PROSITE" id="PS51163">
    <property type="entry name" value="YRDC"/>
    <property type="match status" value="1"/>
</dbReference>
<evidence type="ECO:0000256" key="9">
    <source>
        <dbReference type="ARBA" id="ARBA00022840"/>
    </source>
</evidence>
<dbReference type="RefSeq" id="WP_089876266.1">
    <property type="nucleotide sequence ID" value="NZ_FOYS01000001.1"/>
</dbReference>
<keyword evidence="9" id="KW-0067">ATP-binding</keyword>
<comment type="similarity">
    <text evidence="2">Belongs to the SUA5 family.</text>
</comment>
<dbReference type="Pfam" id="PF01300">
    <property type="entry name" value="Sua5_yciO_yrdC"/>
    <property type="match status" value="1"/>
</dbReference>
<proteinExistence type="inferred from homology"/>
<evidence type="ECO:0000259" key="12">
    <source>
        <dbReference type="PROSITE" id="PS51163"/>
    </source>
</evidence>
<dbReference type="SUPFAM" id="SSF55821">
    <property type="entry name" value="YrdC/RibB"/>
    <property type="match status" value="1"/>
</dbReference>
<sequence>MPNFDESIAEAARAVRAGDAVVYPTETVYGLGADATDADAVERIFELKGRAREKPLSVGVPDVATAREYTRPTAFEAEFMEAFLPGPVTVVVARGPDLPDVVTAGGDRVGVRIPDYDVTLEFYRRADRPVTATSANRSGDPSVTNPAQLDAGLRSAVGAVLDAGDTPGGTESTVVDPGRNVIHRRGALADDVETWLTDRADAPPTVDD</sequence>
<reference evidence="14" key="1">
    <citation type="submission" date="2016-10" db="EMBL/GenBank/DDBJ databases">
        <authorList>
            <person name="Varghese N."/>
            <person name="Submissions S."/>
        </authorList>
    </citation>
    <scope>NUCLEOTIDE SEQUENCE [LARGE SCALE GENOMIC DNA]</scope>
    <source>
        <strain evidence="14">CGMCC 1.8711</strain>
    </source>
</reference>
<keyword evidence="8" id="KW-0547">Nucleotide-binding</keyword>
<dbReference type="NCBIfam" id="TIGR00057">
    <property type="entry name" value="L-threonylcarbamoyladenylate synthase"/>
    <property type="match status" value="1"/>
</dbReference>
<dbReference type="GO" id="GO:0003725">
    <property type="term" value="F:double-stranded RNA binding"/>
    <property type="evidence" value="ECO:0007669"/>
    <property type="project" value="InterPro"/>
</dbReference>
<keyword evidence="7" id="KW-0548">Nucleotidyltransferase</keyword>
<evidence type="ECO:0000256" key="2">
    <source>
        <dbReference type="ARBA" id="ARBA00007663"/>
    </source>
</evidence>
<dbReference type="GO" id="GO:0005524">
    <property type="term" value="F:ATP binding"/>
    <property type="evidence" value="ECO:0007669"/>
    <property type="project" value="UniProtKB-KW"/>
</dbReference>
<dbReference type="GO" id="GO:0006450">
    <property type="term" value="P:regulation of translational fidelity"/>
    <property type="evidence" value="ECO:0007669"/>
    <property type="project" value="TreeGrafter"/>
</dbReference>
<dbReference type="GO" id="GO:0005737">
    <property type="term" value="C:cytoplasm"/>
    <property type="evidence" value="ECO:0007669"/>
    <property type="project" value="UniProtKB-SubCell"/>
</dbReference>
<name>A0A1I6FVT9_9EURY</name>